<accession>W9RRI5</accession>
<evidence type="ECO:0000313" key="1">
    <source>
        <dbReference type="EMBL" id="EXB93586.1"/>
    </source>
</evidence>
<keyword evidence="2" id="KW-1185">Reference proteome</keyword>
<protein>
    <submittedName>
        <fullName evidence="1">Uncharacterized protein</fullName>
    </submittedName>
</protein>
<name>W9RRI5_9ROSA</name>
<dbReference type="Proteomes" id="UP000030645">
    <property type="component" value="Unassembled WGS sequence"/>
</dbReference>
<organism evidence="1 2">
    <name type="scientific">Morus notabilis</name>
    <dbReference type="NCBI Taxonomy" id="981085"/>
    <lineage>
        <taxon>Eukaryota</taxon>
        <taxon>Viridiplantae</taxon>
        <taxon>Streptophyta</taxon>
        <taxon>Embryophyta</taxon>
        <taxon>Tracheophyta</taxon>
        <taxon>Spermatophyta</taxon>
        <taxon>Magnoliopsida</taxon>
        <taxon>eudicotyledons</taxon>
        <taxon>Gunneridae</taxon>
        <taxon>Pentapetalae</taxon>
        <taxon>rosids</taxon>
        <taxon>fabids</taxon>
        <taxon>Rosales</taxon>
        <taxon>Moraceae</taxon>
        <taxon>Moreae</taxon>
        <taxon>Morus</taxon>
    </lineage>
</organism>
<proteinExistence type="predicted"/>
<gene>
    <name evidence="1" type="ORF">L484_014578</name>
</gene>
<dbReference type="EMBL" id="KE345081">
    <property type="protein sequence ID" value="EXB93586.1"/>
    <property type="molecule type" value="Genomic_DNA"/>
</dbReference>
<dbReference type="AlphaFoldDB" id="W9RRI5"/>
<sequence>MKALAPKQWEKPRALTACLLKNESTTYKQWLDIDECANAVRARRACGDPRFCVNTFAFGHYLCKLPKRKKSRLNVVFIGMYAVHMPFEALNHGGSKWGEPMVLVQKSICSQKAKTDLNA</sequence>
<evidence type="ECO:0000313" key="2">
    <source>
        <dbReference type="Proteomes" id="UP000030645"/>
    </source>
</evidence>
<reference evidence="2" key="1">
    <citation type="submission" date="2013-01" db="EMBL/GenBank/DDBJ databases">
        <title>Draft Genome Sequence of a Mulberry Tree, Morus notabilis C.K. Schneid.</title>
        <authorList>
            <person name="He N."/>
            <person name="Zhao S."/>
        </authorList>
    </citation>
    <scope>NUCLEOTIDE SEQUENCE</scope>
</reference>